<dbReference type="EMBL" id="CP061800">
    <property type="protein sequence ID" value="QTA87439.1"/>
    <property type="molecule type" value="Genomic_DNA"/>
</dbReference>
<reference evidence="1" key="1">
    <citation type="journal article" date="2021" name="Microb. Physiol.">
        <title>Proteogenomic Insights into the Physiology of Marine, Sulfate-Reducing, Filamentous Desulfonema limicola and Desulfonema magnum.</title>
        <authorList>
            <person name="Schnaars V."/>
            <person name="Wohlbrand L."/>
            <person name="Scheve S."/>
            <person name="Hinrichs C."/>
            <person name="Reinhardt R."/>
            <person name="Rabus R."/>
        </authorList>
    </citation>
    <scope>NUCLEOTIDE SEQUENCE</scope>
    <source>
        <strain evidence="1">4be13</strain>
    </source>
</reference>
<accession>A0A975BKL0</accession>
<dbReference type="Proteomes" id="UP000663722">
    <property type="component" value="Chromosome"/>
</dbReference>
<gene>
    <name evidence="1" type="ORF">dnm_034730</name>
</gene>
<proteinExistence type="predicted"/>
<organism evidence="1 2">
    <name type="scientific">Desulfonema magnum</name>
    <dbReference type="NCBI Taxonomy" id="45655"/>
    <lineage>
        <taxon>Bacteria</taxon>
        <taxon>Pseudomonadati</taxon>
        <taxon>Thermodesulfobacteriota</taxon>
        <taxon>Desulfobacteria</taxon>
        <taxon>Desulfobacterales</taxon>
        <taxon>Desulfococcaceae</taxon>
        <taxon>Desulfonema</taxon>
    </lineage>
</organism>
<sequence>MISYFKTDYSAEIKFRETFKDLWLGKDCSPPFGVIPFEF</sequence>
<evidence type="ECO:0000313" key="1">
    <source>
        <dbReference type="EMBL" id="QTA87439.1"/>
    </source>
</evidence>
<evidence type="ECO:0000313" key="2">
    <source>
        <dbReference type="Proteomes" id="UP000663722"/>
    </source>
</evidence>
<keyword evidence="2" id="KW-1185">Reference proteome</keyword>
<protein>
    <submittedName>
        <fullName evidence="1">Uncharacterized protein</fullName>
    </submittedName>
</protein>
<dbReference type="AlphaFoldDB" id="A0A975BKL0"/>
<dbReference type="KEGG" id="dmm:dnm_034730"/>
<name>A0A975BKL0_9BACT</name>